<keyword evidence="7 9" id="KW-0648">Protein biosynthesis</keyword>
<dbReference type="InterPro" id="IPR004161">
    <property type="entry name" value="EFTu-like_2"/>
</dbReference>
<evidence type="ECO:0000256" key="1">
    <source>
        <dbReference type="ARBA" id="ARBA00004496"/>
    </source>
</evidence>
<keyword evidence="8 9" id="KW-0342">GTP-binding</keyword>
<dbReference type="InterPro" id="IPR036925">
    <property type="entry name" value="TIF_IF2_dom3_sf"/>
</dbReference>
<dbReference type="Pfam" id="PF22042">
    <property type="entry name" value="EF-G_D2"/>
    <property type="match status" value="1"/>
</dbReference>
<dbReference type="InterPro" id="IPR000178">
    <property type="entry name" value="TF_IF2_bacterial-like"/>
</dbReference>
<dbReference type="PANTHER" id="PTHR43381">
    <property type="entry name" value="TRANSLATION INITIATION FACTOR IF-2-RELATED"/>
    <property type="match status" value="1"/>
</dbReference>
<evidence type="ECO:0000256" key="10">
    <source>
        <dbReference type="RuleBase" id="RU000644"/>
    </source>
</evidence>
<dbReference type="InterPro" id="IPR006847">
    <property type="entry name" value="IF2_N"/>
</dbReference>
<dbReference type="InterPro" id="IPR053905">
    <property type="entry name" value="EF-G-like_DII"/>
</dbReference>
<feature type="compositionally biased region" description="Basic and acidic residues" evidence="12">
    <location>
        <begin position="114"/>
        <end position="123"/>
    </location>
</feature>
<evidence type="ECO:0000256" key="2">
    <source>
        <dbReference type="ARBA" id="ARBA00007733"/>
    </source>
</evidence>
<keyword evidence="6 9" id="KW-0547">Nucleotide-binding</keyword>
<dbReference type="EMBL" id="OX336137">
    <property type="protein sequence ID" value="CAI2717923.1"/>
    <property type="molecule type" value="Genomic_DNA"/>
</dbReference>
<dbReference type="Pfam" id="PF11987">
    <property type="entry name" value="IF-2"/>
    <property type="match status" value="1"/>
</dbReference>
<dbReference type="Gene3D" id="3.40.50.300">
    <property type="entry name" value="P-loop containing nucleotide triphosphate hydrolases"/>
    <property type="match status" value="1"/>
</dbReference>
<dbReference type="NCBIfam" id="TIGR00231">
    <property type="entry name" value="small_GTP"/>
    <property type="match status" value="1"/>
</dbReference>
<dbReference type="NCBIfam" id="TIGR00487">
    <property type="entry name" value="IF-2"/>
    <property type="match status" value="1"/>
</dbReference>
<dbReference type="InterPro" id="IPR009000">
    <property type="entry name" value="Transl_B-barrel_sf"/>
</dbReference>
<dbReference type="Gene3D" id="3.40.50.10050">
    <property type="entry name" value="Translation initiation factor IF- 2, domain 3"/>
    <property type="match status" value="1"/>
</dbReference>
<dbReference type="InterPro" id="IPR000795">
    <property type="entry name" value="T_Tr_GTP-bd_dom"/>
</dbReference>
<feature type="binding site" evidence="9">
    <location>
        <begin position="335"/>
        <end position="342"/>
    </location>
    <ligand>
        <name>GTP</name>
        <dbReference type="ChEBI" id="CHEBI:37565"/>
    </ligand>
</feature>
<feature type="region of interest" description="Disordered" evidence="12">
    <location>
        <begin position="40"/>
        <end position="178"/>
    </location>
</feature>
<dbReference type="GO" id="GO:0003743">
    <property type="term" value="F:translation initiation factor activity"/>
    <property type="evidence" value="ECO:0007669"/>
    <property type="project" value="UniProtKB-KW"/>
</dbReference>
<evidence type="ECO:0000256" key="8">
    <source>
        <dbReference type="ARBA" id="ARBA00023134"/>
    </source>
</evidence>
<comment type="subcellular location">
    <subcellularLocation>
        <location evidence="1 9 11">Cytoplasm</location>
    </subcellularLocation>
</comment>
<feature type="compositionally biased region" description="Basic and acidic residues" evidence="12">
    <location>
        <begin position="94"/>
        <end position="107"/>
    </location>
</feature>
<proteinExistence type="inferred from homology"/>
<dbReference type="Gene3D" id="1.10.10.2480">
    <property type="match status" value="1"/>
</dbReference>
<dbReference type="Gene3D" id="2.40.30.10">
    <property type="entry name" value="Translation factors"/>
    <property type="match status" value="2"/>
</dbReference>
<dbReference type="HAMAP" id="MF_00100_B">
    <property type="entry name" value="IF_2_B"/>
    <property type="match status" value="1"/>
</dbReference>
<sequence>MAKIRINKLALELNVQNDQIIDELKKRDCLVKNHMSSIDEDMANSIRDHFTEKPSAAEGAGKKKATASKAKATKKVAAKTAVKKKAPSKTTAKAADKDKKEGEEKKTPQPKTAKKTEGKDAAKPRTAAKPAAQQGKDTAIKEKTEQAARPSSRPKKKGSNHHSRAAQQPAAMEDAGRKLGLKIVKKEDLEEKEAAVKKDKARGKPPQPSRKTEREEERTLSKQAAAAKATAPVAPAVPEEEQFEVIRVMDTTPLRDLAEKLKCTPNDLIKDMMGMGIMATINQSLDFDIAFKLADQRGYEVERVTPESELGFEDEDEADLDKDRVPRPPIVTIMGHVDHGKTSLLDTIRKTNVTESEKGGITQHIGAYQAKVNGKPITFLDTPGHEAFTAMRARGAQVTDIVVLVVAADDGLKPQTKEAIHHATAAGTPLVVAINKIDKPDAKPEEVKKQLADQGLIPEDWGGQTIIAEVSAKEGTGLDNLLEMLLLQAEIMELKANPVIRARGTVIESHLDKGRGPVATIIVEKGRLRVGDPFIVGNYFGKVRALSNDLGKPISEATLAMPVEVIGIPEVPDAGDKFMVVKDEKRARQLSQLKLQRQRETVLSAKPRISMEDLHQQIVEGKIQELNLIIKADVQGSIQAVQEAVTRVGTDKVRIQVIHDAVGGITESDVLLASASNAIVIGFNVRPTEQAAAMAQQENVDVRMYGIIYDAIEDIKKAMEGMLEPTFKEKVTGRAEIREVFTIPKVGVVAGCHVLSGSLERNRKARLLRDNVVVYEGKIQTLRRFKEDVKEVASGYECGLSLEKFQDVKQGDIIEPFVLEEVAP</sequence>
<feature type="compositionally biased region" description="Acidic residues" evidence="12">
    <location>
        <begin position="310"/>
        <end position="320"/>
    </location>
</feature>
<feature type="region of interest" description="G-domain" evidence="9">
    <location>
        <begin position="329"/>
        <end position="477"/>
    </location>
</feature>
<dbReference type="InterPro" id="IPR027417">
    <property type="entry name" value="P-loop_NTPase"/>
</dbReference>
<dbReference type="PROSITE" id="PS01176">
    <property type="entry name" value="IF2"/>
    <property type="match status" value="1"/>
</dbReference>
<comment type="similarity">
    <text evidence="2 9 10">Belongs to the TRAFAC class translation factor GTPase superfamily. Classic translation factor GTPase family. IF-2 subfamily.</text>
</comment>
<dbReference type="RefSeq" id="WP_282010838.1">
    <property type="nucleotide sequence ID" value="NZ_OX336137.1"/>
</dbReference>
<feature type="compositionally biased region" description="Low complexity" evidence="12">
    <location>
        <begin position="224"/>
        <end position="236"/>
    </location>
</feature>
<dbReference type="PANTHER" id="PTHR43381:SF5">
    <property type="entry name" value="TR-TYPE G DOMAIN-CONTAINING PROTEIN"/>
    <property type="match status" value="1"/>
</dbReference>
<feature type="compositionally biased region" description="Basic residues" evidence="12">
    <location>
        <begin position="62"/>
        <end position="87"/>
    </location>
</feature>
<keyword evidence="5 9" id="KW-0396">Initiation factor</keyword>
<evidence type="ECO:0000256" key="7">
    <source>
        <dbReference type="ARBA" id="ARBA00022917"/>
    </source>
</evidence>
<feature type="region of interest" description="Disordered" evidence="12">
    <location>
        <begin position="305"/>
        <end position="327"/>
    </location>
</feature>
<dbReference type="Pfam" id="PF00009">
    <property type="entry name" value="GTP_EFTU"/>
    <property type="match status" value="1"/>
</dbReference>
<dbReference type="InterPro" id="IPR005225">
    <property type="entry name" value="Small_GTP-bd"/>
</dbReference>
<dbReference type="InterPro" id="IPR044145">
    <property type="entry name" value="IF2_II"/>
</dbReference>
<organism evidence="14 15">
    <name type="scientific">Nitrospina watsonii</name>
    <dbReference type="NCBI Taxonomy" id="1323948"/>
    <lineage>
        <taxon>Bacteria</taxon>
        <taxon>Pseudomonadati</taxon>
        <taxon>Nitrospinota/Tectimicrobiota group</taxon>
        <taxon>Nitrospinota</taxon>
        <taxon>Nitrospinia</taxon>
        <taxon>Nitrospinales</taxon>
        <taxon>Nitrospinaceae</taxon>
        <taxon>Nitrospina</taxon>
    </lineage>
</organism>
<dbReference type="CDD" id="cd03702">
    <property type="entry name" value="IF2_mtIF2_II"/>
    <property type="match status" value="1"/>
</dbReference>
<evidence type="ECO:0000256" key="5">
    <source>
        <dbReference type="ARBA" id="ARBA00022540"/>
    </source>
</evidence>
<comment type="function">
    <text evidence="9 10">One of the essential components for the initiation of protein synthesis. Protects formylmethionyl-tRNA from spontaneous hydrolysis and promotes its binding to the 30S ribosomal subunits. Also involved in the hydrolysis of GTP during the formation of the 70S ribosomal complex.</text>
</comment>
<evidence type="ECO:0000256" key="11">
    <source>
        <dbReference type="RuleBase" id="RU000645"/>
    </source>
</evidence>
<evidence type="ECO:0000256" key="6">
    <source>
        <dbReference type="ARBA" id="ARBA00022741"/>
    </source>
</evidence>
<protein>
    <recommendedName>
        <fullName evidence="3 9">Translation initiation factor IF-2</fullName>
    </recommendedName>
</protein>
<dbReference type="SUPFAM" id="SSF52540">
    <property type="entry name" value="P-loop containing nucleoside triphosphate hydrolases"/>
    <property type="match status" value="1"/>
</dbReference>
<feature type="region of interest" description="Disordered" evidence="12">
    <location>
        <begin position="192"/>
        <end position="236"/>
    </location>
</feature>
<dbReference type="InterPro" id="IPR023115">
    <property type="entry name" value="TIF_IF2_dom3"/>
</dbReference>
<evidence type="ECO:0000259" key="13">
    <source>
        <dbReference type="PROSITE" id="PS51722"/>
    </source>
</evidence>
<reference evidence="14 15" key="1">
    <citation type="submission" date="2022-09" db="EMBL/GenBank/DDBJ databases">
        <authorList>
            <person name="Kop L."/>
        </authorList>
    </citation>
    <scope>NUCLEOTIDE SEQUENCE [LARGE SCALE GENOMIC DNA]</scope>
    <source>
        <strain evidence="14 15">347</strain>
    </source>
</reference>
<evidence type="ECO:0000256" key="12">
    <source>
        <dbReference type="SAM" id="MobiDB-lite"/>
    </source>
</evidence>
<feature type="compositionally biased region" description="Basic and acidic residues" evidence="12">
    <location>
        <begin position="210"/>
        <end position="220"/>
    </location>
</feature>
<feature type="binding site" evidence="9">
    <location>
        <begin position="381"/>
        <end position="385"/>
    </location>
    <ligand>
        <name>GTP</name>
        <dbReference type="ChEBI" id="CHEBI:37565"/>
    </ligand>
</feature>
<feature type="binding site" evidence="9">
    <location>
        <begin position="435"/>
        <end position="438"/>
    </location>
    <ligand>
        <name>GTP</name>
        <dbReference type="ChEBI" id="CHEBI:37565"/>
    </ligand>
</feature>
<name>A0ABM9HCF3_9BACT</name>
<feature type="domain" description="Tr-type G" evidence="13">
    <location>
        <begin position="326"/>
        <end position="495"/>
    </location>
</feature>
<evidence type="ECO:0000313" key="14">
    <source>
        <dbReference type="EMBL" id="CAI2717923.1"/>
    </source>
</evidence>
<dbReference type="Pfam" id="PF03144">
    <property type="entry name" value="GTP_EFTU_D2"/>
    <property type="match status" value="1"/>
</dbReference>
<gene>
    <name evidence="9 14" type="primary">infB</name>
    <name evidence="14" type="ORF">NSPWAT_1064</name>
</gene>
<keyword evidence="15" id="KW-1185">Reference proteome</keyword>
<evidence type="ECO:0000256" key="4">
    <source>
        <dbReference type="ARBA" id="ARBA00022490"/>
    </source>
</evidence>
<evidence type="ECO:0000313" key="15">
    <source>
        <dbReference type="Proteomes" id="UP001157733"/>
    </source>
</evidence>
<evidence type="ECO:0000256" key="3">
    <source>
        <dbReference type="ARBA" id="ARBA00020675"/>
    </source>
</evidence>
<dbReference type="SUPFAM" id="SSF52156">
    <property type="entry name" value="Initiation factor IF2/eIF5b, domain 3"/>
    <property type="match status" value="1"/>
</dbReference>
<feature type="compositionally biased region" description="Basic residues" evidence="12">
    <location>
        <begin position="152"/>
        <end position="164"/>
    </location>
</feature>
<dbReference type="SUPFAM" id="SSF50447">
    <property type="entry name" value="Translation proteins"/>
    <property type="match status" value="2"/>
</dbReference>
<dbReference type="CDD" id="cd01887">
    <property type="entry name" value="IF2_eIF5B"/>
    <property type="match status" value="1"/>
</dbReference>
<accession>A0ABM9HCF3</accession>
<dbReference type="InterPro" id="IPR015760">
    <property type="entry name" value="TIF_IF2"/>
</dbReference>
<dbReference type="PROSITE" id="PS51722">
    <property type="entry name" value="G_TR_2"/>
    <property type="match status" value="1"/>
</dbReference>
<dbReference type="Proteomes" id="UP001157733">
    <property type="component" value="Chromosome"/>
</dbReference>
<dbReference type="Pfam" id="PF04760">
    <property type="entry name" value="IF2_N"/>
    <property type="match status" value="2"/>
</dbReference>
<keyword evidence="4 9" id="KW-0963">Cytoplasm</keyword>
<evidence type="ECO:0000256" key="9">
    <source>
        <dbReference type="HAMAP-Rule" id="MF_00100"/>
    </source>
</evidence>
<dbReference type="CDD" id="cd03692">
    <property type="entry name" value="mtIF2_IVc"/>
    <property type="match status" value="1"/>
</dbReference>